<dbReference type="InterPro" id="IPR050172">
    <property type="entry name" value="SsuD_RutA_monooxygenase"/>
</dbReference>
<evidence type="ECO:0000259" key="5">
    <source>
        <dbReference type="Pfam" id="PF00296"/>
    </source>
</evidence>
<evidence type="ECO:0000256" key="4">
    <source>
        <dbReference type="ARBA" id="ARBA00023033"/>
    </source>
</evidence>
<protein>
    <submittedName>
        <fullName evidence="6">Putative F420-dependent oxidoreductase</fullName>
    </submittedName>
</protein>
<keyword evidence="7" id="KW-1185">Reference proteome</keyword>
<name>A0A839RVJ0_9PSEU</name>
<keyword evidence="4" id="KW-0503">Monooxygenase</keyword>
<proteinExistence type="predicted"/>
<dbReference type="PANTHER" id="PTHR42847:SF4">
    <property type="entry name" value="ALKANESULFONATE MONOOXYGENASE-RELATED"/>
    <property type="match status" value="1"/>
</dbReference>
<dbReference type="InterPro" id="IPR036661">
    <property type="entry name" value="Luciferase-like_sf"/>
</dbReference>
<organism evidence="6 7">
    <name type="scientific">Prauserella isguenensis</name>
    <dbReference type="NCBI Taxonomy" id="1470180"/>
    <lineage>
        <taxon>Bacteria</taxon>
        <taxon>Bacillati</taxon>
        <taxon>Actinomycetota</taxon>
        <taxon>Actinomycetes</taxon>
        <taxon>Pseudonocardiales</taxon>
        <taxon>Pseudonocardiaceae</taxon>
        <taxon>Prauserella</taxon>
    </lineage>
</organism>
<comment type="caution">
    <text evidence="6">The sequence shown here is derived from an EMBL/GenBank/DDBJ whole genome shotgun (WGS) entry which is preliminary data.</text>
</comment>
<dbReference type="GO" id="GO:0008726">
    <property type="term" value="F:alkanesulfonate monooxygenase activity"/>
    <property type="evidence" value="ECO:0007669"/>
    <property type="project" value="TreeGrafter"/>
</dbReference>
<dbReference type="InterPro" id="IPR011251">
    <property type="entry name" value="Luciferase-like_dom"/>
</dbReference>
<dbReference type="Pfam" id="PF00296">
    <property type="entry name" value="Bac_luciferase"/>
    <property type="match status" value="1"/>
</dbReference>
<dbReference type="Gene3D" id="3.20.20.30">
    <property type="entry name" value="Luciferase-like domain"/>
    <property type="match status" value="1"/>
</dbReference>
<dbReference type="AlphaFoldDB" id="A0A839RVJ0"/>
<keyword evidence="3" id="KW-0560">Oxidoreductase</keyword>
<dbReference type="SUPFAM" id="SSF51679">
    <property type="entry name" value="Bacterial luciferase-like"/>
    <property type="match status" value="1"/>
</dbReference>
<dbReference type="PANTHER" id="PTHR42847">
    <property type="entry name" value="ALKANESULFONATE MONOOXYGENASE"/>
    <property type="match status" value="1"/>
</dbReference>
<sequence length="279" mass="30948">MGFRFGVNMLASDERTRWLDKCRRAEDLGFDVVAAPDHLGMPAPFPSLVAAAEATERVRLATFVVNTAFYNPTMLARDVETTDRLLDGRLELGLGTGYARAEFDAAGLPFPGPGARLDHLERCLAVLREHYGERRLPPVLLGGQRDRMLRIAAREADVVGFTGAHFNRDGDGATLGGPSELDERVAFVRSEAGDRDPELNLLIQHVEVTDDRAAALERLRRYDPTKSADELGELPVLLVGTATQIADRLRAHRERFGFTYITVMEKDMTAFADVIEQLR</sequence>
<dbReference type="GO" id="GO:0046306">
    <property type="term" value="P:alkanesulfonate catabolic process"/>
    <property type="evidence" value="ECO:0007669"/>
    <property type="project" value="TreeGrafter"/>
</dbReference>
<evidence type="ECO:0000256" key="1">
    <source>
        <dbReference type="ARBA" id="ARBA00022630"/>
    </source>
</evidence>
<keyword evidence="2" id="KW-0288">FMN</keyword>
<dbReference type="InterPro" id="IPR019923">
    <property type="entry name" value="Lucif-like_OxRdtase_MSMEG_2516"/>
</dbReference>
<gene>
    <name evidence="6" type="ORF">FHS23_000736</name>
</gene>
<keyword evidence="1" id="KW-0285">Flavoprotein</keyword>
<evidence type="ECO:0000256" key="2">
    <source>
        <dbReference type="ARBA" id="ARBA00022643"/>
    </source>
</evidence>
<dbReference type="Proteomes" id="UP000550714">
    <property type="component" value="Unassembled WGS sequence"/>
</dbReference>
<evidence type="ECO:0000313" key="7">
    <source>
        <dbReference type="Proteomes" id="UP000550714"/>
    </source>
</evidence>
<feature type="domain" description="Luciferase-like" evidence="5">
    <location>
        <begin position="18"/>
        <end position="222"/>
    </location>
</feature>
<evidence type="ECO:0000313" key="6">
    <source>
        <dbReference type="EMBL" id="MBB3049741.1"/>
    </source>
</evidence>
<dbReference type="NCBIfam" id="TIGR03621">
    <property type="entry name" value="F420_MSMEG_2516"/>
    <property type="match status" value="1"/>
</dbReference>
<dbReference type="EMBL" id="JACHWU010000001">
    <property type="protein sequence ID" value="MBB3049741.1"/>
    <property type="molecule type" value="Genomic_DNA"/>
</dbReference>
<reference evidence="6 7" key="1">
    <citation type="submission" date="2020-08" db="EMBL/GenBank/DDBJ databases">
        <title>Genomic Encyclopedia of Type Strains, Phase III (KMG-III): the genomes of soil and plant-associated and newly described type strains.</title>
        <authorList>
            <person name="Whitman W."/>
        </authorList>
    </citation>
    <scope>NUCLEOTIDE SEQUENCE [LARGE SCALE GENOMIC DNA]</scope>
    <source>
        <strain evidence="6 7">CECT 8577</strain>
    </source>
</reference>
<accession>A0A839RVJ0</accession>
<evidence type="ECO:0000256" key="3">
    <source>
        <dbReference type="ARBA" id="ARBA00023002"/>
    </source>
</evidence>
<dbReference type="RefSeq" id="WP_183647737.1">
    <property type="nucleotide sequence ID" value="NZ_JACHWU010000001.1"/>
</dbReference>